<gene>
    <name evidence="2" type="ORF">BV97_04448</name>
</gene>
<comment type="caution">
    <text evidence="2">The sequence shown here is derived from an EMBL/GenBank/DDBJ whole genome shotgun (WGS) entry which is preliminary data.</text>
</comment>
<dbReference type="AlphaFoldDB" id="A0A031JR66"/>
<dbReference type="eggNOG" id="ENOG503156Q">
    <property type="taxonomic scope" value="Bacteria"/>
</dbReference>
<dbReference type="RefSeq" id="WP_036528777.1">
    <property type="nucleotide sequence ID" value="NZ_JFYZ01000034.1"/>
</dbReference>
<protein>
    <submittedName>
        <fullName evidence="2">Uncharacterized protein</fullName>
    </submittedName>
</protein>
<keyword evidence="1" id="KW-0472">Membrane</keyword>
<reference evidence="2 3" key="1">
    <citation type="submission" date="2014-03" db="EMBL/GenBank/DDBJ databases">
        <title>Whole genome sequence of Novosphingobium resinovorum KF1.</title>
        <authorList>
            <person name="Gan H.M."/>
            <person name="Gan H.Y."/>
            <person name="Chew T.H."/>
            <person name="Savka M.A."/>
        </authorList>
    </citation>
    <scope>NUCLEOTIDE SEQUENCE [LARGE SCALE GENOMIC DNA]</scope>
    <source>
        <strain evidence="2 3">KF1</strain>
    </source>
</reference>
<dbReference type="GeneID" id="39501929"/>
<evidence type="ECO:0000313" key="2">
    <source>
        <dbReference type="EMBL" id="EZP77123.1"/>
    </source>
</evidence>
<organism evidence="2 3">
    <name type="scientific">Novosphingobium resinovorum</name>
    <dbReference type="NCBI Taxonomy" id="158500"/>
    <lineage>
        <taxon>Bacteria</taxon>
        <taxon>Pseudomonadati</taxon>
        <taxon>Pseudomonadota</taxon>
        <taxon>Alphaproteobacteria</taxon>
        <taxon>Sphingomonadales</taxon>
        <taxon>Sphingomonadaceae</taxon>
        <taxon>Novosphingobium</taxon>
    </lineage>
</organism>
<evidence type="ECO:0000256" key="1">
    <source>
        <dbReference type="SAM" id="Phobius"/>
    </source>
</evidence>
<name>A0A031JR66_9SPHN</name>
<dbReference type="EMBL" id="JFYZ01000034">
    <property type="protein sequence ID" value="EZP77123.1"/>
    <property type="molecule type" value="Genomic_DNA"/>
</dbReference>
<dbReference type="Proteomes" id="UP000024329">
    <property type="component" value="Unassembled WGS sequence"/>
</dbReference>
<dbReference type="PATRIC" id="fig|158500.4.peg.4518"/>
<feature type="transmembrane region" description="Helical" evidence="1">
    <location>
        <begin position="30"/>
        <end position="63"/>
    </location>
</feature>
<sequence>MASIPSEETLKPSPPAATTPCIRLDLRTILYWYLHLFGFTLSSLLISWGLFFLFFLAIGGFSIDGMMHQLANMASRYVAADPARIASFKQVLACAQLLLAGAIIVLRRHLIIPRHVSEGNRSHG</sequence>
<keyword evidence="1" id="KW-0812">Transmembrane</keyword>
<accession>A0A031JR66</accession>
<keyword evidence="1" id="KW-1133">Transmembrane helix</keyword>
<evidence type="ECO:0000313" key="3">
    <source>
        <dbReference type="Proteomes" id="UP000024329"/>
    </source>
</evidence>
<proteinExistence type="predicted"/>